<dbReference type="GO" id="GO:0005886">
    <property type="term" value="C:plasma membrane"/>
    <property type="evidence" value="ECO:0007669"/>
    <property type="project" value="UniProtKB-SubCell"/>
</dbReference>
<organism evidence="8 9">
    <name type="scientific">Bifidobacterium aemilianum</name>
    <dbReference type="NCBI Taxonomy" id="2493120"/>
    <lineage>
        <taxon>Bacteria</taxon>
        <taxon>Bacillati</taxon>
        <taxon>Actinomycetota</taxon>
        <taxon>Actinomycetes</taxon>
        <taxon>Bifidobacteriales</taxon>
        <taxon>Bifidobacteriaceae</taxon>
        <taxon>Bifidobacterium</taxon>
    </lineage>
</organism>
<keyword evidence="4 6" id="KW-1133">Transmembrane helix</keyword>
<protein>
    <recommendedName>
        <fullName evidence="7">ABC3 transporter permease C-terminal domain-containing protein</fullName>
    </recommendedName>
</protein>
<evidence type="ECO:0000256" key="4">
    <source>
        <dbReference type="ARBA" id="ARBA00022989"/>
    </source>
</evidence>
<keyword evidence="3 6" id="KW-0812">Transmembrane</keyword>
<evidence type="ECO:0000256" key="2">
    <source>
        <dbReference type="ARBA" id="ARBA00022475"/>
    </source>
</evidence>
<feature type="transmembrane region" description="Helical" evidence="6">
    <location>
        <begin position="21"/>
        <end position="47"/>
    </location>
</feature>
<comment type="caution">
    <text evidence="8">The sequence shown here is derived from an EMBL/GenBank/DDBJ whole genome shotgun (WGS) entry which is preliminary data.</text>
</comment>
<sequence length="276" mass="29269">MRQRRQGLALLSLLGATARQVLFYTLAQVAVLTLLASLVGVLLAPTLAPMIMRFHVSVFGLSQSFAFAWHGLPSHALLGLAIGLLTAFVAARRTLKDLKEMVPVQSLRQAVSELPSSKHGNRRGLISLCLALVFLLLPAVSSLQLAMRNSASLTVEQVMNTLTPVGPELVLAIILLLVALARSGGTVIGWGTRFWTRLVPVASPVWKIARAQAVVRSRGRPFGSTIVSLTACLLLVGGIFSSTGTMAVSLQLVTAFWAALLIALVGAVASFVISSK</sequence>
<keyword evidence="2" id="KW-1003">Cell membrane</keyword>
<keyword evidence="9" id="KW-1185">Reference proteome</keyword>
<comment type="subcellular location">
    <subcellularLocation>
        <location evidence="1">Cell membrane</location>
        <topology evidence="1">Multi-pass membrane protein</topology>
    </subcellularLocation>
</comment>
<evidence type="ECO:0000256" key="3">
    <source>
        <dbReference type="ARBA" id="ARBA00022692"/>
    </source>
</evidence>
<evidence type="ECO:0000313" key="9">
    <source>
        <dbReference type="Proteomes" id="UP000252530"/>
    </source>
</evidence>
<reference evidence="8 9" key="1">
    <citation type="submission" date="2017-10" db="EMBL/GenBank/DDBJ databases">
        <title>Bifidobacterium xylocopum sp. nov. and Bifidobacterium aemilianum sp. nov., from the carpenter bee (Xylocopa violacea) digestive tract.</title>
        <authorList>
            <person name="Alberoni D."/>
            <person name="Baffoni L."/>
            <person name="Di Gioia D."/>
            <person name="Gaggia F."/>
            <person name="Biavati B."/>
        </authorList>
    </citation>
    <scope>NUCLEOTIDE SEQUENCE [LARGE SCALE GENOMIC DNA]</scope>
    <source>
        <strain evidence="8 9">XV10</strain>
    </source>
</reference>
<dbReference type="InterPro" id="IPR003838">
    <property type="entry name" value="ABC3_permease_C"/>
</dbReference>
<feature type="transmembrane region" description="Helical" evidence="6">
    <location>
        <begin position="67"/>
        <end position="91"/>
    </location>
</feature>
<accession>A0A366K8N9</accession>
<dbReference type="EMBL" id="PDCG01000002">
    <property type="protein sequence ID" value="RBP98076.1"/>
    <property type="molecule type" value="Genomic_DNA"/>
</dbReference>
<keyword evidence="5 6" id="KW-0472">Membrane</keyword>
<evidence type="ECO:0000256" key="6">
    <source>
        <dbReference type="SAM" id="Phobius"/>
    </source>
</evidence>
<feature type="transmembrane region" description="Helical" evidence="6">
    <location>
        <begin position="125"/>
        <end position="147"/>
    </location>
</feature>
<feature type="domain" description="ABC3 transporter permease C-terminal" evidence="7">
    <location>
        <begin position="1"/>
        <end position="96"/>
    </location>
</feature>
<dbReference type="RefSeq" id="WP_113859760.1">
    <property type="nucleotide sequence ID" value="NZ_PDCG01000002.1"/>
</dbReference>
<evidence type="ECO:0000256" key="5">
    <source>
        <dbReference type="ARBA" id="ARBA00023136"/>
    </source>
</evidence>
<feature type="transmembrane region" description="Helical" evidence="6">
    <location>
        <begin position="254"/>
        <end position="273"/>
    </location>
</feature>
<dbReference type="AlphaFoldDB" id="A0A366K8N9"/>
<feature type="transmembrane region" description="Helical" evidence="6">
    <location>
        <begin position="169"/>
        <end position="190"/>
    </location>
</feature>
<dbReference type="Pfam" id="PF02687">
    <property type="entry name" value="FtsX"/>
    <property type="match status" value="1"/>
</dbReference>
<evidence type="ECO:0000259" key="7">
    <source>
        <dbReference type="Pfam" id="PF02687"/>
    </source>
</evidence>
<feature type="transmembrane region" description="Helical" evidence="6">
    <location>
        <begin position="226"/>
        <end position="248"/>
    </location>
</feature>
<name>A0A366K8N9_9BIFI</name>
<evidence type="ECO:0000256" key="1">
    <source>
        <dbReference type="ARBA" id="ARBA00004651"/>
    </source>
</evidence>
<evidence type="ECO:0000313" key="8">
    <source>
        <dbReference type="EMBL" id="RBP98076.1"/>
    </source>
</evidence>
<gene>
    <name evidence="8" type="ORF">CRD60_02580</name>
</gene>
<proteinExistence type="predicted"/>
<dbReference type="Proteomes" id="UP000252530">
    <property type="component" value="Unassembled WGS sequence"/>
</dbReference>